<name>A0ABR2YMF2_9CHLO</name>
<organism evidence="2 3">
    <name type="scientific">Coccomyxa subellipsoidea</name>
    <dbReference type="NCBI Taxonomy" id="248742"/>
    <lineage>
        <taxon>Eukaryota</taxon>
        <taxon>Viridiplantae</taxon>
        <taxon>Chlorophyta</taxon>
        <taxon>core chlorophytes</taxon>
        <taxon>Trebouxiophyceae</taxon>
        <taxon>Trebouxiophyceae incertae sedis</taxon>
        <taxon>Coccomyxaceae</taxon>
        <taxon>Coccomyxa</taxon>
    </lineage>
</organism>
<keyword evidence="3" id="KW-1185">Reference proteome</keyword>
<dbReference type="Proteomes" id="UP001491310">
    <property type="component" value="Unassembled WGS sequence"/>
</dbReference>
<evidence type="ECO:0000313" key="2">
    <source>
        <dbReference type="EMBL" id="KAK9907621.1"/>
    </source>
</evidence>
<comment type="caution">
    <text evidence="2">The sequence shown here is derived from an EMBL/GenBank/DDBJ whole genome shotgun (WGS) entry which is preliminary data.</text>
</comment>
<accession>A0ABR2YMF2</accession>
<dbReference type="EMBL" id="JALJOT010000009">
    <property type="protein sequence ID" value="KAK9907621.1"/>
    <property type="molecule type" value="Genomic_DNA"/>
</dbReference>
<proteinExistence type="predicted"/>
<gene>
    <name evidence="2" type="ORF">WJX75_007110</name>
</gene>
<sequence length="112" mass="12401">MQVTVENQNGDGGKQAGDQVHKPVGKPAADDAMLTEPEEDVANKSFMAELVRGKKQLEMMMLEAQKMRNGAMELRVLTAIAANRMTRLDNPIMNNKLMALKSEADELLRSED</sequence>
<protein>
    <submittedName>
        <fullName evidence="2">Uncharacterized protein</fullName>
    </submittedName>
</protein>
<feature type="region of interest" description="Disordered" evidence="1">
    <location>
        <begin position="1"/>
        <end position="34"/>
    </location>
</feature>
<reference evidence="2 3" key="1">
    <citation type="journal article" date="2024" name="Nat. Commun.">
        <title>Phylogenomics reveals the evolutionary origins of lichenization in chlorophyte algae.</title>
        <authorList>
            <person name="Puginier C."/>
            <person name="Libourel C."/>
            <person name="Otte J."/>
            <person name="Skaloud P."/>
            <person name="Haon M."/>
            <person name="Grisel S."/>
            <person name="Petersen M."/>
            <person name="Berrin J.G."/>
            <person name="Delaux P.M."/>
            <person name="Dal Grande F."/>
            <person name="Keller J."/>
        </authorList>
    </citation>
    <scope>NUCLEOTIDE SEQUENCE [LARGE SCALE GENOMIC DNA]</scope>
    <source>
        <strain evidence="2 3">SAG 216-7</strain>
    </source>
</reference>
<evidence type="ECO:0000256" key="1">
    <source>
        <dbReference type="SAM" id="MobiDB-lite"/>
    </source>
</evidence>
<evidence type="ECO:0000313" key="3">
    <source>
        <dbReference type="Proteomes" id="UP001491310"/>
    </source>
</evidence>